<proteinExistence type="predicted"/>
<dbReference type="RefSeq" id="WP_188462610.1">
    <property type="nucleotide sequence ID" value="NZ_BAABHU010000005.1"/>
</dbReference>
<feature type="domain" description="PAS" evidence="8">
    <location>
        <begin position="372"/>
        <end position="430"/>
    </location>
</feature>
<dbReference type="PROSITE" id="PS50109">
    <property type="entry name" value="HIS_KIN"/>
    <property type="match status" value="1"/>
</dbReference>
<dbReference type="InterPro" id="IPR005467">
    <property type="entry name" value="His_kinase_dom"/>
</dbReference>
<dbReference type="InterPro" id="IPR003661">
    <property type="entry name" value="HisK_dim/P_dom"/>
</dbReference>
<dbReference type="InterPro" id="IPR003594">
    <property type="entry name" value="HATPase_dom"/>
</dbReference>
<dbReference type="InterPro" id="IPR013655">
    <property type="entry name" value="PAS_fold_3"/>
</dbReference>
<keyword evidence="6" id="KW-0812">Transmembrane</keyword>
<dbReference type="PRINTS" id="PR00344">
    <property type="entry name" value="BCTRLSENSOR"/>
</dbReference>
<dbReference type="Proteomes" id="UP000636010">
    <property type="component" value="Unassembled WGS sequence"/>
</dbReference>
<dbReference type="InterPro" id="IPR000014">
    <property type="entry name" value="PAS"/>
</dbReference>
<dbReference type="InterPro" id="IPR036097">
    <property type="entry name" value="HisK_dim/P_sf"/>
</dbReference>
<dbReference type="SMART" id="SM00388">
    <property type="entry name" value="HisKA"/>
    <property type="match status" value="1"/>
</dbReference>
<reference evidence="10" key="1">
    <citation type="journal article" date="2019" name="Int. J. Syst. Evol. Microbiol.">
        <title>The Global Catalogue of Microorganisms (GCM) 10K type strain sequencing project: providing services to taxonomists for standard genome sequencing and annotation.</title>
        <authorList>
            <consortium name="The Broad Institute Genomics Platform"/>
            <consortium name="The Broad Institute Genome Sequencing Center for Infectious Disease"/>
            <person name="Wu L."/>
            <person name="Ma J."/>
        </authorList>
    </citation>
    <scope>NUCLEOTIDE SEQUENCE [LARGE SCALE GENOMIC DNA]</scope>
    <source>
        <strain evidence="10">CGMCC 1.10832</strain>
    </source>
</reference>
<evidence type="ECO:0000259" key="7">
    <source>
        <dbReference type="PROSITE" id="PS50109"/>
    </source>
</evidence>
<dbReference type="EC" id="2.7.13.3" evidence="2"/>
<dbReference type="Pfam" id="PF05227">
    <property type="entry name" value="CHASE3"/>
    <property type="match status" value="1"/>
</dbReference>
<name>A0ABQ1M639_9BACT</name>
<dbReference type="Pfam" id="PF08447">
    <property type="entry name" value="PAS_3"/>
    <property type="match status" value="2"/>
</dbReference>
<dbReference type="PROSITE" id="PS50112">
    <property type="entry name" value="PAS"/>
    <property type="match status" value="1"/>
</dbReference>
<comment type="caution">
    <text evidence="9">The sequence shown here is derived from an EMBL/GenBank/DDBJ whole genome shotgun (WGS) entry which is preliminary data.</text>
</comment>
<gene>
    <name evidence="9" type="ORF">GCM10011506_18500</name>
</gene>
<keyword evidence="6" id="KW-1133">Transmembrane helix</keyword>
<dbReference type="Pfam" id="PF02518">
    <property type="entry name" value="HATPase_c"/>
    <property type="match status" value="1"/>
</dbReference>
<evidence type="ECO:0000256" key="2">
    <source>
        <dbReference type="ARBA" id="ARBA00012438"/>
    </source>
</evidence>
<dbReference type="SUPFAM" id="SSF55874">
    <property type="entry name" value="ATPase domain of HSP90 chaperone/DNA topoisomerase II/histidine kinase"/>
    <property type="match status" value="1"/>
</dbReference>
<keyword evidence="10" id="KW-1185">Reference proteome</keyword>
<sequence length="731" mass="84450">MKKFRFSENILKISLIVAIFLLLGISGENYRQFNSYTETQEKINESYKTQANLQALLYVIVETEATHRSIIVTNERKLIEKYFEKKAKIQPQINFLKKLTKDNPYSRNKIDSIQRIVNQRIDFLDNHLKIYDSADSNLIYKQNLASSANLLQEIERLIEEVVKQEDNTLHKTKDISDKKLKITPLLLLAVVLFSIFIFIISSIILYRYLQNARRNLSQSQINNMIYEQSERISRSGHWHFQPSTKKIEFSSNLYRLLGFEPNSFKPSLKKYLSVIDEADRSQLIANLKKLKSEGSIPSMDINITTPSGESRCLRFIARLVTDENGNDLIIGANKDLTFEIETNKELNELNSELKISNSIYKNAESIAMIGSYSYDFDKKKFAFSDNLFHILGYLPESFEASELKFIEFIHEDDRSVFIEHMGLHQAVNKHSMSRIRIIDKNGNLKYLTSNKKIFKEDEKKIMIVTLKDISEEVMISKRLEEKNEDLIKSNSELESFNHIASHDLQEPLRKIQTFISRINVTDNVNLPPLIADYLSRIASAANRMQNLVIDLLSFSRASKENKVFENYDLNIILEDAIQELQTDIQEKDAQINAVNLPNSTVIPFQFQQLFVNLLSNSLKYAKEDVQPIITIQNESISQKDLSSFPNYKKNELVKISFEDNGIGFDQQYADNIFILFKRLHDRRRYSGTGIGLAICKKILQNHKGQIYAEGKPGIGSKFTIIFPVSPNNNSF</sequence>
<accession>A0ABQ1M639</accession>
<evidence type="ECO:0000256" key="4">
    <source>
        <dbReference type="ARBA" id="ARBA00022679"/>
    </source>
</evidence>
<dbReference type="InterPro" id="IPR004358">
    <property type="entry name" value="Sig_transdc_His_kin-like_C"/>
</dbReference>
<dbReference type="SMART" id="SM00387">
    <property type="entry name" value="HATPase_c"/>
    <property type="match status" value="1"/>
</dbReference>
<dbReference type="Pfam" id="PF00512">
    <property type="entry name" value="HisKA"/>
    <property type="match status" value="1"/>
</dbReference>
<keyword evidence="3" id="KW-0597">Phosphoprotein</keyword>
<dbReference type="Gene3D" id="3.30.565.10">
    <property type="entry name" value="Histidine kinase-like ATPase, C-terminal domain"/>
    <property type="match status" value="1"/>
</dbReference>
<dbReference type="EMBL" id="BMEC01000005">
    <property type="protein sequence ID" value="GGC33361.1"/>
    <property type="molecule type" value="Genomic_DNA"/>
</dbReference>
<keyword evidence="6" id="KW-0472">Membrane</keyword>
<protein>
    <recommendedName>
        <fullName evidence="2">histidine kinase</fullName>
        <ecNumber evidence="2">2.7.13.3</ecNumber>
    </recommendedName>
</protein>
<feature type="transmembrane region" description="Helical" evidence="6">
    <location>
        <begin position="185"/>
        <end position="209"/>
    </location>
</feature>
<evidence type="ECO:0000259" key="8">
    <source>
        <dbReference type="PROSITE" id="PS50112"/>
    </source>
</evidence>
<dbReference type="InterPro" id="IPR052162">
    <property type="entry name" value="Sensor_kinase/Photoreceptor"/>
</dbReference>
<organism evidence="9 10">
    <name type="scientific">Marivirga lumbricoides</name>
    <dbReference type="NCBI Taxonomy" id="1046115"/>
    <lineage>
        <taxon>Bacteria</taxon>
        <taxon>Pseudomonadati</taxon>
        <taxon>Bacteroidota</taxon>
        <taxon>Cytophagia</taxon>
        <taxon>Cytophagales</taxon>
        <taxon>Marivirgaceae</taxon>
        <taxon>Marivirga</taxon>
    </lineage>
</organism>
<dbReference type="InterPro" id="IPR035965">
    <property type="entry name" value="PAS-like_dom_sf"/>
</dbReference>
<comment type="catalytic activity">
    <reaction evidence="1">
        <text>ATP + protein L-histidine = ADP + protein N-phospho-L-histidine.</text>
        <dbReference type="EC" id="2.7.13.3"/>
    </reaction>
</comment>
<evidence type="ECO:0000256" key="1">
    <source>
        <dbReference type="ARBA" id="ARBA00000085"/>
    </source>
</evidence>
<dbReference type="PANTHER" id="PTHR43304">
    <property type="entry name" value="PHYTOCHROME-LIKE PROTEIN CPH1"/>
    <property type="match status" value="1"/>
</dbReference>
<dbReference type="Gene3D" id="3.30.450.20">
    <property type="entry name" value="PAS domain"/>
    <property type="match status" value="2"/>
</dbReference>
<evidence type="ECO:0000256" key="6">
    <source>
        <dbReference type="SAM" id="Phobius"/>
    </source>
</evidence>
<evidence type="ECO:0000256" key="3">
    <source>
        <dbReference type="ARBA" id="ARBA00022553"/>
    </source>
</evidence>
<evidence type="ECO:0000256" key="5">
    <source>
        <dbReference type="ARBA" id="ARBA00022777"/>
    </source>
</evidence>
<dbReference type="InterPro" id="IPR036890">
    <property type="entry name" value="HATPase_C_sf"/>
</dbReference>
<keyword evidence="5" id="KW-0418">Kinase</keyword>
<evidence type="ECO:0000313" key="9">
    <source>
        <dbReference type="EMBL" id="GGC33361.1"/>
    </source>
</evidence>
<dbReference type="Gene3D" id="1.10.287.130">
    <property type="match status" value="1"/>
</dbReference>
<evidence type="ECO:0000313" key="10">
    <source>
        <dbReference type="Proteomes" id="UP000636010"/>
    </source>
</evidence>
<feature type="domain" description="Histidine kinase" evidence="7">
    <location>
        <begin position="499"/>
        <end position="726"/>
    </location>
</feature>
<dbReference type="PANTHER" id="PTHR43304:SF1">
    <property type="entry name" value="PAC DOMAIN-CONTAINING PROTEIN"/>
    <property type="match status" value="1"/>
</dbReference>
<keyword evidence="4" id="KW-0808">Transferase</keyword>
<dbReference type="SUPFAM" id="SSF47384">
    <property type="entry name" value="Homodimeric domain of signal transducing histidine kinase"/>
    <property type="match status" value="1"/>
</dbReference>
<dbReference type="SUPFAM" id="SSF55785">
    <property type="entry name" value="PYP-like sensor domain (PAS domain)"/>
    <property type="match status" value="2"/>
</dbReference>
<dbReference type="CDD" id="cd00082">
    <property type="entry name" value="HisKA"/>
    <property type="match status" value="1"/>
</dbReference>
<dbReference type="InterPro" id="IPR007891">
    <property type="entry name" value="CHASE3"/>
</dbReference>